<evidence type="ECO:0000256" key="3">
    <source>
        <dbReference type="ARBA" id="ARBA00022737"/>
    </source>
</evidence>
<comment type="caution">
    <text evidence="9">The sequence shown here is derived from an EMBL/GenBank/DDBJ whole genome shotgun (WGS) entry which is preliminary data.</text>
</comment>
<keyword evidence="4 7" id="KW-0863">Zinc-finger</keyword>
<evidence type="ECO:0000256" key="7">
    <source>
        <dbReference type="PROSITE-ProRule" id="PRU00042"/>
    </source>
</evidence>
<dbReference type="PROSITE" id="PS00028">
    <property type="entry name" value="ZINC_FINGER_C2H2_1"/>
    <property type="match status" value="2"/>
</dbReference>
<keyword evidence="6" id="KW-0539">Nucleus</keyword>
<dbReference type="Pfam" id="PF13894">
    <property type="entry name" value="zf-C2H2_4"/>
    <property type="match status" value="1"/>
</dbReference>
<organism evidence="9 10">
    <name type="scientific">Scophthalmus maximus</name>
    <name type="common">Turbot</name>
    <name type="synonym">Psetta maxima</name>
    <dbReference type="NCBI Taxonomy" id="52904"/>
    <lineage>
        <taxon>Eukaryota</taxon>
        <taxon>Metazoa</taxon>
        <taxon>Chordata</taxon>
        <taxon>Craniata</taxon>
        <taxon>Vertebrata</taxon>
        <taxon>Euteleostomi</taxon>
        <taxon>Actinopterygii</taxon>
        <taxon>Neopterygii</taxon>
        <taxon>Teleostei</taxon>
        <taxon>Neoteleostei</taxon>
        <taxon>Acanthomorphata</taxon>
        <taxon>Carangaria</taxon>
        <taxon>Pleuronectiformes</taxon>
        <taxon>Pleuronectoidei</taxon>
        <taxon>Scophthalmidae</taxon>
        <taxon>Scophthalmus</taxon>
    </lineage>
</organism>
<accession>A0A6A4RXR7</accession>
<dbReference type="Gene3D" id="3.30.160.60">
    <property type="entry name" value="Classic Zinc Finger"/>
    <property type="match status" value="2"/>
</dbReference>
<evidence type="ECO:0000313" key="9">
    <source>
        <dbReference type="EMBL" id="KAF0024110.1"/>
    </source>
</evidence>
<dbReference type="GO" id="GO:0008270">
    <property type="term" value="F:zinc ion binding"/>
    <property type="evidence" value="ECO:0007669"/>
    <property type="project" value="UniProtKB-KW"/>
</dbReference>
<feature type="domain" description="C2H2-type" evidence="8">
    <location>
        <begin position="100"/>
        <end position="127"/>
    </location>
</feature>
<dbReference type="Proteomes" id="UP000438429">
    <property type="component" value="Unassembled WGS sequence"/>
</dbReference>
<dbReference type="EMBL" id="VEVO01000021">
    <property type="protein sequence ID" value="KAF0024110.1"/>
    <property type="molecule type" value="Genomic_DNA"/>
</dbReference>
<gene>
    <name evidence="9" type="ORF">F2P81_022912</name>
</gene>
<dbReference type="GO" id="GO:0010468">
    <property type="term" value="P:regulation of gene expression"/>
    <property type="evidence" value="ECO:0007669"/>
    <property type="project" value="TreeGrafter"/>
</dbReference>
<dbReference type="GO" id="GO:0005634">
    <property type="term" value="C:nucleus"/>
    <property type="evidence" value="ECO:0007669"/>
    <property type="project" value="UniProtKB-SubCell"/>
</dbReference>
<dbReference type="InterPro" id="IPR013087">
    <property type="entry name" value="Znf_C2H2_type"/>
</dbReference>
<keyword evidence="2" id="KW-0479">Metal-binding</keyword>
<proteinExistence type="predicted"/>
<evidence type="ECO:0000256" key="6">
    <source>
        <dbReference type="ARBA" id="ARBA00023242"/>
    </source>
</evidence>
<keyword evidence="3" id="KW-0677">Repeat</keyword>
<dbReference type="FunFam" id="3.30.160.60:FF:002343">
    <property type="entry name" value="Zinc finger protein 33A"/>
    <property type="match status" value="1"/>
</dbReference>
<dbReference type="PANTHER" id="PTHR16515:SF66">
    <property type="entry name" value="C2H2-TYPE DOMAIN-CONTAINING PROTEIN"/>
    <property type="match status" value="1"/>
</dbReference>
<evidence type="ECO:0000256" key="5">
    <source>
        <dbReference type="ARBA" id="ARBA00022833"/>
    </source>
</evidence>
<dbReference type="PANTHER" id="PTHR16515">
    <property type="entry name" value="PR DOMAIN ZINC FINGER PROTEIN"/>
    <property type="match status" value="1"/>
</dbReference>
<evidence type="ECO:0000313" key="10">
    <source>
        <dbReference type="Proteomes" id="UP000438429"/>
    </source>
</evidence>
<dbReference type="SMART" id="SM00355">
    <property type="entry name" value="ZnF_C2H2"/>
    <property type="match status" value="3"/>
</dbReference>
<evidence type="ECO:0000259" key="8">
    <source>
        <dbReference type="PROSITE" id="PS50157"/>
    </source>
</evidence>
<dbReference type="SUPFAM" id="SSF57667">
    <property type="entry name" value="beta-beta-alpha zinc fingers"/>
    <property type="match status" value="1"/>
</dbReference>
<keyword evidence="5" id="KW-0862">Zinc</keyword>
<comment type="subcellular location">
    <subcellularLocation>
        <location evidence="1">Nucleus</location>
    </subcellularLocation>
</comment>
<sequence length="184" mass="20594">MSPQTGGPLPKSRQVLQLPCLRELLLHAGNSGVRHAENHCKEPESRCGACGDQLDSTEILSDHLRSHREQGSTCDVCGKECSSIRRMESHKRVHTGEKPYRCRFCGRDFSRKEILERHLKVHTGTGRTAVDSAGSVPGPAPGPSRLARCCELVQNREVDSRCHGDQTWSEPDLVLRNSYYFLLF</sequence>
<name>A0A6A4RXR7_SCOMX</name>
<dbReference type="InterPro" id="IPR036236">
    <property type="entry name" value="Znf_C2H2_sf"/>
</dbReference>
<dbReference type="PROSITE" id="PS50157">
    <property type="entry name" value="ZINC_FINGER_C2H2_2"/>
    <property type="match status" value="2"/>
</dbReference>
<reference evidence="9 10" key="1">
    <citation type="submission" date="2019-06" db="EMBL/GenBank/DDBJ databases">
        <title>Draft genomes of female and male turbot (Scophthalmus maximus).</title>
        <authorList>
            <person name="Xu H."/>
            <person name="Xu X.-W."/>
            <person name="Shao C."/>
            <person name="Chen S."/>
        </authorList>
    </citation>
    <scope>NUCLEOTIDE SEQUENCE [LARGE SCALE GENOMIC DNA]</scope>
    <source>
        <strain evidence="9">Ysfricsl-2016a</strain>
        <tissue evidence="9">Blood</tissue>
    </source>
</reference>
<evidence type="ECO:0000256" key="1">
    <source>
        <dbReference type="ARBA" id="ARBA00004123"/>
    </source>
</evidence>
<feature type="domain" description="C2H2-type" evidence="8">
    <location>
        <begin position="72"/>
        <end position="99"/>
    </location>
</feature>
<dbReference type="InterPro" id="IPR050331">
    <property type="entry name" value="Zinc_finger"/>
</dbReference>
<protein>
    <recommendedName>
        <fullName evidence="8">C2H2-type domain-containing protein</fullName>
    </recommendedName>
</protein>
<evidence type="ECO:0000256" key="2">
    <source>
        <dbReference type="ARBA" id="ARBA00022723"/>
    </source>
</evidence>
<dbReference type="AlphaFoldDB" id="A0A6A4RXR7"/>
<evidence type="ECO:0000256" key="4">
    <source>
        <dbReference type="ARBA" id="ARBA00022771"/>
    </source>
</evidence>